<dbReference type="PANTHER" id="PTHR36440">
    <property type="entry name" value="PUTATIVE (AFU_ORTHOLOGUE AFUA_8G07350)-RELATED"/>
    <property type="match status" value="1"/>
</dbReference>
<dbReference type="EMBL" id="BMJJ01000007">
    <property type="protein sequence ID" value="GGD26278.1"/>
    <property type="molecule type" value="Genomic_DNA"/>
</dbReference>
<dbReference type="InterPro" id="IPR011051">
    <property type="entry name" value="RmlC_Cupin_sf"/>
</dbReference>
<dbReference type="SUPFAM" id="SSF51182">
    <property type="entry name" value="RmlC-like cupins"/>
    <property type="match status" value="1"/>
</dbReference>
<evidence type="ECO:0000259" key="1">
    <source>
        <dbReference type="Pfam" id="PF07883"/>
    </source>
</evidence>
<feature type="domain" description="Cupin type-2" evidence="1">
    <location>
        <begin position="42"/>
        <end position="106"/>
    </location>
</feature>
<comment type="caution">
    <text evidence="2">The sequence shown here is derived from an EMBL/GenBank/DDBJ whole genome shotgun (WGS) entry which is preliminary data.</text>
</comment>
<proteinExistence type="predicted"/>
<dbReference type="InterPro" id="IPR013096">
    <property type="entry name" value="Cupin_2"/>
</dbReference>
<dbReference type="AlphaFoldDB" id="A0A916Y0Z4"/>
<dbReference type="InterPro" id="IPR053146">
    <property type="entry name" value="QDO-like"/>
</dbReference>
<reference evidence="2" key="1">
    <citation type="journal article" date="2014" name="Int. J. Syst. Evol. Microbiol.">
        <title>Complete genome sequence of Corynebacterium casei LMG S-19264T (=DSM 44701T), isolated from a smear-ripened cheese.</title>
        <authorList>
            <consortium name="US DOE Joint Genome Institute (JGI-PGF)"/>
            <person name="Walter F."/>
            <person name="Albersmeier A."/>
            <person name="Kalinowski J."/>
            <person name="Ruckert C."/>
        </authorList>
    </citation>
    <scope>NUCLEOTIDE SEQUENCE</scope>
    <source>
        <strain evidence="2">CGMCC 1.15493</strain>
    </source>
</reference>
<keyword evidence="3" id="KW-1185">Reference proteome</keyword>
<reference evidence="2" key="2">
    <citation type="submission" date="2020-09" db="EMBL/GenBank/DDBJ databases">
        <authorList>
            <person name="Sun Q."/>
            <person name="Zhou Y."/>
        </authorList>
    </citation>
    <scope>NUCLEOTIDE SEQUENCE</scope>
    <source>
        <strain evidence="2">CGMCC 1.15493</strain>
    </source>
</reference>
<dbReference type="Pfam" id="PF07883">
    <property type="entry name" value="Cupin_2"/>
    <property type="match status" value="1"/>
</dbReference>
<accession>A0A916Y0Z4</accession>
<evidence type="ECO:0000313" key="3">
    <source>
        <dbReference type="Proteomes" id="UP000613160"/>
    </source>
</evidence>
<name>A0A916Y0Z4_9HYPH</name>
<protein>
    <recommendedName>
        <fullName evidence="1">Cupin type-2 domain-containing protein</fullName>
    </recommendedName>
</protein>
<dbReference type="PANTHER" id="PTHR36440:SF1">
    <property type="entry name" value="PUTATIVE (AFU_ORTHOLOGUE AFUA_8G07350)-RELATED"/>
    <property type="match status" value="1"/>
</dbReference>
<sequence>MAAIIERDNAQSFDGIPGERVSIRIYGSQIDNRFSMLESVAAPGCAAPLHTHAEDELFYVIAGTPTFRLGEQVRDVSPGSIVFIPAGTPHSWINKTSSELRMLAIFAPGGVEHLFTRIAGIPLDQIATLASEYGTAVVGPPMDLG</sequence>
<organism evidence="2 3">
    <name type="scientific">Aureimonas glaciei</name>
    <dbReference type="NCBI Taxonomy" id="1776957"/>
    <lineage>
        <taxon>Bacteria</taxon>
        <taxon>Pseudomonadati</taxon>
        <taxon>Pseudomonadota</taxon>
        <taxon>Alphaproteobacteria</taxon>
        <taxon>Hyphomicrobiales</taxon>
        <taxon>Aurantimonadaceae</taxon>
        <taxon>Aureimonas</taxon>
    </lineage>
</organism>
<dbReference type="InterPro" id="IPR014710">
    <property type="entry name" value="RmlC-like_jellyroll"/>
</dbReference>
<evidence type="ECO:0000313" key="2">
    <source>
        <dbReference type="EMBL" id="GGD26278.1"/>
    </source>
</evidence>
<dbReference type="Proteomes" id="UP000613160">
    <property type="component" value="Unassembled WGS sequence"/>
</dbReference>
<gene>
    <name evidence="2" type="ORF">GCM10011335_31660</name>
</gene>
<dbReference type="Gene3D" id="2.60.120.10">
    <property type="entry name" value="Jelly Rolls"/>
    <property type="match status" value="1"/>
</dbReference>